<comment type="subcellular location">
    <subcellularLocation>
        <location evidence="1">Nucleus inner membrane</location>
        <topology evidence="1">Multi-pass membrane protein</topology>
    </subcellularLocation>
</comment>
<keyword evidence="5 7" id="KW-0472">Membrane</keyword>
<evidence type="ECO:0000313" key="11">
    <source>
        <dbReference type="Proteomes" id="UP000264820"/>
    </source>
</evidence>
<name>A0A3Q2XI19_HIPCM</name>
<dbReference type="KEGG" id="hcq:109511809"/>
<dbReference type="Pfam" id="PF10476">
    <property type="entry name" value="DUF2448"/>
    <property type="match status" value="1"/>
</dbReference>
<keyword evidence="4 7" id="KW-1133">Transmembrane helix</keyword>
<evidence type="ECO:0000256" key="1">
    <source>
        <dbReference type="ARBA" id="ARBA00004473"/>
    </source>
</evidence>
<dbReference type="GO" id="GO:0005637">
    <property type="term" value="C:nuclear inner membrane"/>
    <property type="evidence" value="ECO:0007669"/>
    <property type="project" value="UniProtKB-SubCell"/>
</dbReference>
<dbReference type="AlphaFoldDB" id="A0A3Q2XI19"/>
<evidence type="ECO:0000313" key="10">
    <source>
        <dbReference type="Ensembl" id="ENSHCOP00000004115.1"/>
    </source>
</evidence>
<keyword evidence="11" id="KW-1185">Reference proteome</keyword>
<dbReference type="PANTHER" id="PTHR28646:SF1">
    <property type="entry name" value="TRANSMEMBRANE PROTEIN 201"/>
    <property type="match status" value="1"/>
</dbReference>
<reference evidence="10" key="2">
    <citation type="submission" date="2025-09" db="UniProtKB">
        <authorList>
            <consortium name="Ensembl"/>
        </authorList>
    </citation>
    <scope>IDENTIFICATION</scope>
</reference>
<feature type="transmembrane region" description="Helical" evidence="7">
    <location>
        <begin position="318"/>
        <end position="337"/>
    </location>
</feature>
<dbReference type="GeneTree" id="ENSGT00940000164281"/>
<evidence type="ECO:0000256" key="4">
    <source>
        <dbReference type="ARBA" id="ARBA00022989"/>
    </source>
</evidence>
<feature type="transmembrane region" description="Helical" evidence="7">
    <location>
        <begin position="349"/>
        <end position="369"/>
    </location>
</feature>
<organism evidence="10 11">
    <name type="scientific">Hippocampus comes</name>
    <name type="common">Tiger tail seahorse</name>
    <dbReference type="NCBI Taxonomy" id="109280"/>
    <lineage>
        <taxon>Eukaryota</taxon>
        <taxon>Metazoa</taxon>
        <taxon>Chordata</taxon>
        <taxon>Craniata</taxon>
        <taxon>Vertebrata</taxon>
        <taxon>Euteleostomi</taxon>
        <taxon>Actinopterygii</taxon>
        <taxon>Neopterygii</taxon>
        <taxon>Teleostei</taxon>
        <taxon>Neoteleostei</taxon>
        <taxon>Acanthomorphata</taxon>
        <taxon>Syngnathiaria</taxon>
        <taxon>Syngnathiformes</taxon>
        <taxon>Syngnathoidei</taxon>
        <taxon>Syngnathidae</taxon>
        <taxon>Hippocampus</taxon>
    </lineage>
</organism>
<dbReference type="OrthoDB" id="5966927at2759"/>
<proteinExistence type="inferred from homology"/>
<dbReference type="GeneID" id="109511809"/>
<feature type="transmembrane region" description="Helical" evidence="7">
    <location>
        <begin position="291"/>
        <end position="311"/>
    </location>
</feature>
<dbReference type="GO" id="GO:0030473">
    <property type="term" value="P:nuclear migration along microtubule"/>
    <property type="evidence" value="ECO:0007669"/>
    <property type="project" value="TreeGrafter"/>
</dbReference>
<evidence type="ECO:0000259" key="9">
    <source>
        <dbReference type="Pfam" id="PF10476"/>
    </source>
</evidence>
<dbReference type="GO" id="GO:0005521">
    <property type="term" value="F:lamin binding"/>
    <property type="evidence" value="ECO:0007669"/>
    <property type="project" value="TreeGrafter"/>
</dbReference>
<dbReference type="InterPro" id="IPR040041">
    <property type="entry name" value="TMEM201"/>
</dbReference>
<feature type="domain" description="Ima1 N-terminal" evidence="8">
    <location>
        <begin position="42"/>
        <end position="167"/>
    </location>
</feature>
<dbReference type="RefSeq" id="XP_019718702.1">
    <property type="nucleotide sequence ID" value="XM_019863143.1"/>
</dbReference>
<evidence type="ECO:0000256" key="3">
    <source>
        <dbReference type="ARBA" id="ARBA00022692"/>
    </source>
</evidence>
<protein>
    <submittedName>
        <fullName evidence="10">Transmembrane protein 201</fullName>
    </submittedName>
</protein>
<evidence type="ECO:0000256" key="6">
    <source>
        <dbReference type="ARBA" id="ARBA00023242"/>
    </source>
</evidence>
<sequence length="383" mass="42743">METFKDLLQLYPQVLYSATAFVAGGVLIYKLANRKKPQNATVNCWFCNQDTVVPYGNRNCWDCPSCDQYNGFQDNGDYNKPIPAQYTEDLNHGVSGSIPTQVTLGTMQWVNSKMLLCRKCNHNQSTKIRLLASFIPKDDGNYDEEIDAYKCHLEEHYKLCRPCQAAVDYYIKHQNRQLRSVLLSKHLKHTQESLKGFIKGSLSASCSLAVVLLRCLSFLVCAFLLALTFSADRQTSNGGLNHSQSIAHNVSATKNGSDGVTQSWQSLLDLLPVTLVEDAKLLWLFGQANQMAVICVGLSSCLIGLQLAGAARLRRIDIVSSVLWFLVCCWHLLAAYVEDDASSWPATHVTTVLCCLVSFAAAVATRNPLSQRRGRYRRSESQR</sequence>
<comment type="similarity">
    <text evidence="2">Belongs to the TMEM201 family.</text>
</comment>
<accession>A0A3Q2XI19</accession>
<feature type="domain" description="Transmembrane protein 201 C-terminal" evidence="9">
    <location>
        <begin position="191"/>
        <end position="379"/>
    </location>
</feature>
<keyword evidence="3 7" id="KW-0812">Transmembrane</keyword>
<evidence type="ECO:0000259" key="8">
    <source>
        <dbReference type="Pfam" id="PF09779"/>
    </source>
</evidence>
<dbReference type="InterPro" id="IPR018617">
    <property type="entry name" value="Ima1_N"/>
</dbReference>
<feature type="transmembrane region" description="Helical" evidence="7">
    <location>
        <begin position="208"/>
        <end position="231"/>
    </location>
</feature>
<dbReference type="Pfam" id="PF09779">
    <property type="entry name" value="Ima1_N"/>
    <property type="match status" value="1"/>
</dbReference>
<feature type="transmembrane region" description="Helical" evidence="7">
    <location>
        <begin position="14"/>
        <end position="32"/>
    </location>
</feature>
<evidence type="ECO:0000256" key="7">
    <source>
        <dbReference type="SAM" id="Phobius"/>
    </source>
</evidence>
<dbReference type="CTD" id="199953"/>
<evidence type="ECO:0000256" key="5">
    <source>
        <dbReference type="ARBA" id="ARBA00023136"/>
    </source>
</evidence>
<evidence type="ECO:0000256" key="2">
    <source>
        <dbReference type="ARBA" id="ARBA00007600"/>
    </source>
</evidence>
<keyword evidence="6" id="KW-0539">Nucleus</keyword>
<dbReference type="InterPro" id="IPR018861">
    <property type="entry name" value="TMEM201_C"/>
</dbReference>
<dbReference type="Proteomes" id="UP000264820">
    <property type="component" value="Unplaced"/>
</dbReference>
<dbReference type="OMA" id="CNESERA"/>
<dbReference type="GO" id="GO:0051015">
    <property type="term" value="F:actin filament binding"/>
    <property type="evidence" value="ECO:0007669"/>
    <property type="project" value="TreeGrafter"/>
</dbReference>
<dbReference type="PANTHER" id="PTHR28646">
    <property type="entry name" value="TRANSMEMBRANE PROTEIN 201"/>
    <property type="match status" value="1"/>
</dbReference>
<dbReference type="Ensembl" id="ENSHCOT00000007593.1">
    <property type="protein sequence ID" value="ENSHCOP00000004115.1"/>
    <property type="gene ID" value="ENSHCOG00000005525.1"/>
</dbReference>
<dbReference type="STRING" id="109280.ENSHCOP00000004115"/>
<reference evidence="10" key="1">
    <citation type="submission" date="2025-08" db="UniProtKB">
        <authorList>
            <consortium name="Ensembl"/>
        </authorList>
    </citation>
    <scope>IDENTIFICATION</scope>
</reference>